<organism evidence="4 5">
    <name type="scientific">Flavihumibacter solisilvae</name>
    <dbReference type="NCBI Taxonomy" id="1349421"/>
    <lineage>
        <taxon>Bacteria</taxon>
        <taxon>Pseudomonadati</taxon>
        <taxon>Bacteroidota</taxon>
        <taxon>Chitinophagia</taxon>
        <taxon>Chitinophagales</taxon>
        <taxon>Chitinophagaceae</taxon>
        <taxon>Flavihumibacter</taxon>
    </lineage>
</organism>
<dbReference type="OrthoDB" id="9808779at2"/>
<evidence type="ECO:0000256" key="3">
    <source>
        <dbReference type="ARBA" id="ARBA00022837"/>
    </source>
</evidence>
<name>A0A0C1LHC7_9BACT</name>
<evidence type="ECO:0000313" key="4">
    <source>
        <dbReference type="EMBL" id="KIC94718.1"/>
    </source>
</evidence>
<dbReference type="AlphaFoldDB" id="A0A0C1LHC7"/>
<evidence type="ECO:0000256" key="1">
    <source>
        <dbReference type="ARBA" id="ARBA00001913"/>
    </source>
</evidence>
<dbReference type="STRING" id="1349421.OI18_09525"/>
<dbReference type="GO" id="GO:0004034">
    <property type="term" value="F:aldose 1-epimerase activity"/>
    <property type="evidence" value="ECO:0007669"/>
    <property type="project" value="TreeGrafter"/>
</dbReference>
<evidence type="ECO:0000256" key="2">
    <source>
        <dbReference type="ARBA" id="ARBA00011245"/>
    </source>
</evidence>
<dbReference type="PANTHER" id="PTHR10091:SF0">
    <property type="entry name" value="GALACTOSE MUTAROTASE"/>
    <property type="match status" value="1"/>
</dbReference>
<dbReference type="GO" id="GO:0006006">
    <property type="term" value="P:glucose metabolic process"/>
    <property type="evidence" value="ECO:0007669"/>
    <property type="project" value="TreeGrafter"/>
</dbReference>
<dbReference type="EMBL" id="JSVC01000010">
    <property type="protein sequence ID" value="KIC94718.1"/>
    <property type="molecule type" value="Genomic_DNA"/>
</dbReference>
<dbReference type="PANTHER" id="PTHR10091">
    <property type="entry name" value="ALDOSE-1-EPIMERASE"/>
    <property type="match status" value="1"/>
</dbReference>
<proteinExistence type="predicted"/>
<keyword evidence="5" id="KW-1185">Reference proteome</keyword>
<dbReference type="InterPro" id="IPR014718">
    <property type="entry name" value="GH-type_carb-bd"/>
</dbReference>
<dbReference type="SUPFAM" id="SSF74650">
    <property type="entry name" value="Galactose mutarotase-like"/>
    <property type="match status" value="1"/>
</dbReference>
<keyword evidence="3" id="KW-0106">Calcium</keyword>
<comment type="caution">
    <text evidence="4">The sequence shown here is derived from an EMBL/GenBank/DDBJ whole genome shotgun (WGS) entry which is preliminary data.</text>
</comment>
<dbReference type="GO" id="GO:0030246">
    <property type="term" value="F:carbohydrate binding"/>
    <property type="evidence" value="ECO:0007669"/>
    <property type="project" value="InterPro"/>
</dbReference>
<comment type="cofactor">
    <cofactor evidence="1">
        <name>Ca(2+)</name>
        <dbReference type="ChEBI" id="CHEBI:29108"/>
    </cofactor>
</comment>
<dbReference type="Proteomes" id="UP000031408">
    <property type="component" value="Unassembled WGS sequence"/>
</dbReference>
<protein>
    <recommendedName>
        <fullName evidence="6">Aldose epimerase</fullName>
    </recommendedName>
</protein>
<evidence type="ECO:0008006" key="6">
    <source>
        <dbReference type="Google" id="ProtNLM"/>
    </source>
</evidence>
<accession>A0A0C1LHC7</accession>
<evidence type="ECO:0000313" key="5">
    <source>
        <dbReference type="Proteomes" id="UP000031408"/>
    </source>
</evidence>
<dbReference type="CDD" id="cd01081">
    <property type="entry name" value="Aldose_epim"/>
    <property type="match status" value="1"/>
</dbReference>
<dbReference type="InterPro" id="IPR008183">
    <property type="entry name" value="Aldose_1/G6P_1-epimerase"/>
</dbReference>
<sequence length="320" mass="36259">MRFRITQQVSEGIRLLHLHDDEMQATVSIAPDQGAMLHAFEAPINGSTYNIINNYTDIGDIDRNLSLSYKSSKLSPFACRIRDARYSWEGKQYEFEKKFIDGSAIHGLLFNKNFSEDGKQVTDFMASASFSYEYKAEDPGYPFHYRCRVTYTLLPGLTLQVQTSLQNKGEEKIPISDGWHPYFQLNAPVDDCFLQFPSGGMVEFDSHLVPTRQVLPFDTFNEPKAIGDTMLDNCFLLDPEGGQPACVFSSPDRKARIEFTTDGQYPYLQLYIPGDRKSIAIENLSSAPDSFNNRMGLVTLDPGEEKAFTLHYTIKTEETV</sequence>
<dbReference type="Gene3D" id="2.70.98.10">
    <property type="match status" value="1"/>
</dbReference>
<dbReference type="InterPro" id="IPR011013">
    <property type="entry name" value="Gal_mutarotase_sf_dom"/>
</dbReference>
<dbReference type="GO" id="GO:0033499">
    <property type="term" value="P:galactose catabolic process via UDP-galactose, Leloir pathway"/>
    <property type="evidence" value="ECO:0007669"/>
    <property type="project" value="TreeGrafter"/>
</dbReference>
<dbReference type="Pfam" id="PF01263">
    <property type="entry name" value="Aldose_epim"/>
    <property type="match status" value="1"/>
</dbReference>
<comment type="subunit">
    <text evidence="2">Monomer.</text>
</comment>
<dbReference type="RefSeq" id="WP_039139371.1">
    <property type="nucleotide sequence ID" value="NZ_JSVC01000010.1"/>
</dbReference>
<gene>
    <name evidence="4" type="ORF">OI18_09525</name>
</gene>
<reference evidence="4 5" key="1">
    <citation type="submission" date="2014-11" db="EMBL/GenBank/DDBJ databases">
        <title>Genome sequence of Flavihumibacter solisilvae 3-3.</title>
        <authorList>
            <person name="Zhou G."/>
            <person name="Li M."/>
            <person name="Wang G."/>
        </authorList>
    </citation>
    <scope>NUCLEOTIDE SEQUENCE [LARGE SCALE GENOMIC DNA]</scope>
    <source>
        <strain evidence="4 5">3-3</strain>
    </source>
</reference>